<dbReference type="EMBL" id="CAXAMN010027961">
    <property type="protein sequence ID" value="CAK9114169.1"/>
    <property type="molecule type" value="Genomic_DNA"/>
</dbReference>
<dbReference type="Pfam" id="PF00024">
    <property type="entry name" value="PAN_1"/>
    <property type="match status" value="1"/>
</dbReference>
<evidence type="ECO:0000313" key="3">
    <source>
        <dbReference type="EMBL" id="CAK9114169.1"/>
    </source>
</evidence>
<accession>A0ABP0SPS1</accession>
<feature type="signal peptide" evidence="1">
    <location>
        <begin position="1"/>
        <end position="22"/>
    </location>
</feature>
<sequence length="450" mass="48750">MHEMSACLKLALVACLCICCNSYCNIFLEYGSSGEHQPTEPLKVAREAIGMVYRPVAPASDMGLSEGAEESEVLQESSPSEVTEVTSLGSWPLLLAFISFLLVFCLSVLETTARHEEITDDYRNLQGMSMEKQLQDFVLHGDIPGDCVACRKPIPASKSICGHTPGRRLQVETQIADWLGEEEKRDFADIKQQLQDYVSGKPVKGQCPESKPVVSISMMVSLKDTQGMDALFMPMLVRAATRSISTVMQVPSEVVSVHLKHPAEKRLLSLEDAVGLTGQGSSVVIVAEVTAPPQQAMKDAMSPDFLSKFKTQVFSAMTREGAAAGAGNFHKMAHFEDPTLEEKGSLDMEGGFESTGFGTKCASPRNAKPLPGHMEASPFGRVIVQFFGSCSEAKKVDSLRACAAACNGESGCHGFQFGHTAQSCQLWKMPICKGEEALGPSKLECFRKCD</sequence>
<name>A0ABP0SPS1_9DINO</name>
<evidence type="ECO:0000256" key="1">
    <source>
        <dbReference type="SAM" id="SignalP"/>
    </source>
</evidence>
<dbReference type="Proteomes" id="UP001642484">
    <property type="component" value="Unassembled WGS sequence"/>
</dbReference>
<evidence type="ECO:0000259" key="2">
    <source>
        <dbReference type="Pfam" id="PF00024"/>
    </source>
</evidence>
<proteinExistence type="predicted"/>
<keyword evidence="1" id="KW-0732">Signal</keyword>
<reference evidence="3 4" key="1">
    <citation type="submission" date="2024-02" db="EMBL/GenBank/DDBJ databases">
        <authorList>
            <person name="Chen Y."/>
            <person name="Shah S."/>
            <person name="Dougan E. K."/>
            <person name="Thang M."/>
            <person name="Chan C."/>
        </authorList>
    </citation>
    <scope>NUCLEOTIDE SEQUENCE [LARGE SCALE GENOMIC DNA]</scope>
</reference>
<keyword evidence="4" id="KW-1185">Reference proteome</keyword>
<dbReference type="InterPro" id="IPR003609">
    <property type="entry name" value="Pan_app"/>
</dbReference>
<organism evidence="3 4">
    <name type="scientific">Durusdinium trenchii</name>
    <dbReference type="NCBI Taxonomy" id="1381693"/>
    <lineage>
        <taxon>Eukaryota</taxon>
        <taxon>Sar</taxon>
        <taxon>Alveolata</taxon>
        <taxon>Dinophyceae</taxon>
        <taxon>Suessiales</taxon>
        <taxon>Symbiodiniaceae</taxon>
        <taxon>Durusdinium</taxon>
    </lineage>
</organism>
<feature type="chain" id="PRO_5045630641" description="Apple domain-containing protein" evidence="1">
    <location>
        <begin position="23"/>
        <end position="450"/>
    </location>
</feature>
<comment type="caution">
    <text evidence="3">The sequence shown here is derived from an EMBL/GenBank/DDBJ whole genome shotgun (WGS) entry which is preliminary data.</text>
</comment>
<evidence type="ECO:0000313" key="4">
    <source>
        <dbReference type="Proteomes" id="UP001642484"/>
    </source>
</evidence>
<feature type="domain" description="Apple" evidence="2">
    <location>
        <begin position="393"/>
        <end position="428"/>
    </location>
</feature>
<protein>
    <recommendedName>
        <fullName evidence="2">Apple domain-containing protein</fullName>
    </recommendedName>
</protein>
<gene>
    <name evidence="3" type="ORF">CCMP2556_LOCUS52805</name>
</gene>